<evidence type="ECO:0000313" key="2">
    <source>
        <dbReference type="Proteomes" id="UP000339249"/>
    </source>
</evidence>
<dbReference type="InterPro" id="IPR046348">
    <property type="entry name" value="SIS_dom_sf"/>
</dbReference>
<dbReference type="GO" id="GO:0097367">
    <property type="term" value="F:carbohydrate derivative binding"/>
    <property type="evidence" value="ECO:0007669"/>
    <property type="project" value="InterPro"/>
</dbReference>
<dbReference type="Proteomes" id="UP000339249">
    <property type="component" value="Unassembled WGS sequence"/>
</dbReference>
<sequence>MLTLLHADGRQIANAIDACLADMTRLVDNAAATLSRGGRLVIVGAGASGRAALQAVSEFCARGETLPGWAHCRRASGGAAGDGNGR</sequence>
<dbReference type="Gene3D" id="3.40.50.10490">
    <property type="entry name" value="Glucose-6-phosphate isomerase like protein, domain 1"/>
    <property type="match status" value="1"/>
</dbReference>
<dbReference type="EMBL" id="CABDVU010000001">
    <property type="protein sequence ID" value="VTN09318.1"/>
    <property type="molecule type" value="Genomic_DNA"/>
</dbReference>
<organism evidence="1 2">
    <name type="scientific">Raoultella terrigena</name>
    <name type="common">Klebsiella terrigena</name>
    <dbReference type="NCBI Taxonomy" id="577"/>
    <lineage>
        <taxon>Bacteria</taxon>
        <taxon>Pseudomonadati</taxon>
        <taxon>Pseudomonadota</taxon>
        <taxon>Gammaproteobacteria</taxon>
        <taxon>Enterobacterales</taxon>
        <taxon>Enterobacteriaceae</taxon>
        <taxon>Klebsiella/Raoultella group</taxon>
        <taxon>Raoultella</taxon>
    </lineage>
</organism>
<accession>A0A4U9CZW3</accession>
<gene>
    <name evidence="1" type="ORF">NCTC9185_01202</name>
</gene>
<dbReference type="GO" id="GO:1901135">
    <property type="term" value="P:carbohydrate derivative metabolic process"/>
    <property type="evidence" value="ECO:0007669"/>
    <property type="project" value="InterPro"/>
</dbReference>
<proteinExistence type="predicted"/>
<reference evidence="1 2" key="1">
    <citation type="submission" date="2019-04" db="EMBL/GenBank/DDBJ databases">
        <authorList>
            <consortium name="Pathogen Informatics"/>
        </authorList>
    </citation>
    <scope>NUCLEOTIDE SEQUENCE [LARGE SCALE GENOMIC DNA]</scope>
    <source>
        <strain evidence="1 2">NCTC9185</strain>
    </source>
</reference>
<protein>
    <submittedName>
        <fullName evidence="1">N-acetylmuramic acid-6-phosphate etherase</fullName>
    </submittedName>
</protein>
<evidence type="ECO:0000313" key="1">
    <source>
        <dbReference type="EMBL" id="VTN09318.1"/>
    </source>
</evidence>
<dbReference type="SUPFAM" id="SSF53697">
    <property type="entry name" value="SIS domain"/>
    <property type="match status" value="1"/>
</dbReference>
<name>A0A4U9CZW3_RAOTE</name>
<dbReference type="AlphaFoldDB" id="A0A4U9CZW3"/>